<evidence type="ECO:0000256" key="6">
    <source>
        <dbReference type="ARBA" id="ARBA00022723"/>
    </source>
</evidence>
<reference evidence="13" key="1">
    <citation type="submission" date="2019-11" db="EMBL/GenBank/DDBJ databases">
        <authorList>
            <person name="Feng L."/>
        </authorList>
    </citation>
    <scope>NUCLEOTIDE SEQUENCE</scope>
    <source>
        <strain evidence="13">SsimulansLFYP27</strain>
    </source>
</reference>
<feature type="domain" description="4'-phosphopantetheinyl transferase" evidence="12">
    <location>
        <begin position="7"/>
        <end position="112"/>
    </location>
</feature>
<evidence type="ECO:0000256" key="3">
    <source>
        <dbReference type="ARBA" id="ARBA00022490"/>
    </source>
</evidence>
<dbReference type="InterPro" id="IPR037143">
    <property type="entry name" value="4-PPantetheinyl_Trfase_dom_sf"/>
</dbReference>
<dbReference type="PANTHER" id="PTHR12215:SF10">
    <property type="entry name" value="L-AMINOADIPATE-SEMIALDEHYDE DEHYDROGENASE-PHOSPHOPANTETHEINYL TRANSFERASE"/>
    <property type="match status" value="1"/>
</dbReference>
<dbReference type="HAMAP" id="MF_00101">
    <property type="entry name" value="AcpS"/>
    <property type="match status" value="1"/>
</dbReference>
<keyword evidence="6 11" id="KW-0479">Metal-binding</keyword>
<sequence>MNKVIYGIGIDLIEIDRIKTMLERQKRFPEKVLSQDELDKFHSFSHPQRQAEFLAGRFACKEAFSKALGTGIGKQISFHDINCKNDELGRPYIHFEGFKVHVSISHTKNYATSQVLLEKI</sequence>
<keyword evidence="3 11" id="KW-0963">Cytoplasm</keyword>
<evidence type="ECO:0000256" key="7">
    <source>
        <dbReference type="ARBA" id="ARBA00022832"/>
    </source>
</evidence>
<comment type="similarity">
    <text evidence="11">Belongs to the P-Pant transferase superfamily. AcpS family.</text>
</comment>
<comment type="function">
    <text evidence="11">Transfers the 4'-phosphopantetheine moiety from coenzyme A to a Ser of acyl-carrier-protein.</text>
</comment>
<keyword evidence="9 11" id="KW-0443">Lipid metabolism</keyword>
<evidence type="ECO:0000256" key="9">
    <source>
        <dbReference type="ARBA" id="ARBA00023098"/>
    </source>
</evidence>
<name>A0A6N3FDI2_STASI</name>
<evidence type="ECO:0000259" key="12">
    <source>
        <dbReference type="Pfam" id="PF01648"/>
    </source>
</evidence>
<protein>
    <recommendedName>
        <fullName evidence="11">Holo-[acyl-carrier-protein] synthase</fullName>
        <shortName evidence="11">Holo-ACP synthase</shortName>
        <ecNumber evidence="11">2.7.8.7</ecNumber>
    </recommendedName>
    <alternativeName>
        <fullName evidence="11">4'-phosphopantetheinyl transferase AcpS</fullName>
    </alternativeName>
</protein>
<dbReference type="GO" id="GO:0019878">
    <property type="term" value="P:lysine biosynthetic process via aminoadipic acid"/>
    <property type="evidence" value="ECO:0007669"/>
    <property type="project" value="TreeGrafter"/>
</dbReference>
<dbReference type="InterPro" id="IPR008278">
    <property type="entry name" value="4-PPantetheinyl_Trfase_dom"/>
</dbReference>
<keyword evidence="10 11" id="KW-0275">Fatty acid biosynthesis</keyword>
<evidence type="ECO:0000256" key="1">
    <source>
        <dbReference type="ARBA" id="ARBA00001946"/>
    </source>
</evidence>
<gene>
    <name evidence="11 13" type="primary">acpS</name>
    <name evidence="13" type="ORF">SSLFYP27_02440</name>
</gene>
<dbReference type="NCBIfam" id="TIGR00556">
    <property type="entry name" value="pantethn_trn"/>
    <property type="match status" value="1"/>
</dbReference>
<comment type="similarity">
    <text evidence="2">Belongs to the P-Pant transferase superfamily. Gsp/Sfp/HetI/AcpT family.</text>
</comment>
<dbReference type="GO" id="GO:0008897">
    <property type="term" value="F:holo-[acyl-carrier-protein] synthase activity"/>
    <property type="evidence" value="ECO:0007669"/>
    <property type="project" value="UniProtKB-UniRule"/>
</dbReference>
<keyword evidence="7 11" id="KW-0276">Fatty acid metabolism</keyword>
<comment type="catalytic activity">
    <reaction evidence="11">
        <text>apo-[ACP] + CoA = holo-[ACP] + adenosine 3',5'-bisphosphate + H(+)</text>
        <dbReference type="Rhea" id="RHEA:12068"/>
        <dbReference type="Rhea" id="RHEA-COMP:9685"/>
        <dbReference type="Rhea" id="RHEA-COMP:9690"/>
        <dbReference type="ChEBI" id="CHEBI:15378"/>
        <dbReference type="ChEBI" id="CHEBI:29999"/>
        <dbReference type="ChEBI" id="CHEBI:57287"/>
        <dbReference type="ChEBI" id="CHEBI:58343"/>
        <dbReference type="ChEBI" id="CHEBI:64479"/>
        <dbReference type="EC" id="2.7.8.7"/>
    </reaction>
</comment>
<dbReference type="InterPro" id="IPR050559">
    <property type="entry name" value="P-Pant_transferase_sf"/>
</dbReference>
<dbReference type="NCBIfam" id="TIGR00516">
    <property type="entry name" value="acpS"/>
    <property type="match status" value="1"/>
</dbReference>
<organism evidence="13">
    <name type="scientific">Staphylococcus simulans</name>
    <dbReference type="NCBI Taxonomy" id="1286"/>
    <lineage>
        <taxon>Bacteria</taxon>
        <taxon>Bacillati</taxon>
        <taxon>Bacillota</taxon>
        <taxon>Bacilli</taxon>
        <taxon>Bacillales</taxon>
        <taxon>Staphylococcaceae</taxon>
        <taxon>Staphylococcus</taxon>
    </lineage>
</organism>
<evidence type="ECO:0000256" key="11">
    <source>
        <dbReference type="HAMAP-Rule" id="MF_00101"/>
    </source>
</evidence>
<dbReference type="Gene3D" id="3.90.470.20">
    <property type="entry name" value="4'-phosphopantetheinyl transferase domain"/>
    <property type="match status" value="1"/>
</dbReference>
<dbReference type="SUPFAM" id="SSF56214">
    <property type="entry name" value="4'-phosphopantetheinyl transferase"/>
    <property type="match status" value="1"/>
</dbReference>
<evidence type="ECO:0000256" key="4">
    <source>
        <dbReference type="ARBA" id="ARBA00022516"/>
    </source>
</evidence>
<dbReference type="GO" id="GO:0006633">
    <property type="term" value="P:fatty acid biosynthetic process"/>
    <property type="evidence" value="ECO:0007669"/>
    <property type="project" value="UniProtKB-UniRule"/>
</dbReference>
<evidence type="ECO:0000256" key="8">
    <source>
        <dbReference type="ARBA" id="ARBA00022842"/>
    </source>
</evidence>
<keyword evidence="5 11" id="KW-0808">Transferase</keyword>
<evidence type="ECO:0000256" key="2">
    <source>
        <dbReference type="ARBA" id="ARBA00010990"/>
    </source>
</evidence>
<accession>A0A6N3FDI2</accession>
<dbReference type="Pfam" id="PF01648">
    <property type="entry name" value="ACPS"/>
    <property type="match status" value="1"/>
</dbReference>
<feature type="binding site" evidence="11">
    <location>
        <position position="62"/>
    </location>
    <ligand>
        <name>Mg(2+)</name>
        <dbReference type="ChEBI" id="CHEBI:18420"/>
    </ligand>
</feature>
<evidence type="ECO:0000256" key="5">
    <source>
        <dbReference type="ARBA" id="ARBA00022679"/>
    </source>
</evidence>
<evidence type="ECO:0000313" key="13">
    <source>
        <dbReference type="EMBL" id="VYU50257.1"/>
    </source>
</evidence>
<feature type="binding site" evidence="11">
    <location>
        <position position="11"/>
    </location>
    <ligand>
        <name>Mg(2+)</name>
        <dbReference type="ChEBI" id="CHEBI:18420"/>
    </ligand>
</feature>
<dbReference type="GO" id="GO:0000287">
    <property type="term" value="F:magnesium ion binding"/>
    <property type="evidence" value="ECO:0007669"/>
    <property type="project" value="UniProtKB-UniRule"/>
</dbReference>
<keyword evidence="8 11" id="KW-0460">Magnesium</keyword>
<dbReference type="InterPro" id="IPR002582">
    <property type="entry name" value="ACPS"/>
</dbReference>
<keyword evidence="4 11" id="KW-0444">Lipid biosynthesis</keyword>
<evidence type="ECO:0000256" key="10">
    <source>
        <dbReference type="ARBA" id="ARBA00023160"/>
    </source>
</evidence>
<dbReference type="EMBL" id="CACRUO010000062">
    <property type="protein sequence ID" value="VYU50257.1"/>
    <property type="molecule type" value="Genomic_DNA"/>
</dbReference>
<dbReference type="EC" id="2.7.8.7" evidence="11"/>
<dbReference type="AlphaFoldDB" id="A0A6N3FDI2"/>
<comment type="cofactor">
    <cofactor evidence="1 11">
        <name>Mg(2+)</name>
        <dbReference type="ChEBI" id="CHEBI:18420"/>
    </cofactor>
</comment>
<comment type="subcellular location">
    <subcellularLocation>
        <location evidence="11">Cytoplasm</location>
    </subcellularLocation>
</comment>
<dbReference type="InterPro" id="IPR004568">
    <property type="entry name" value="Ppantetheine-prot_Trfase_dom"/>
</dbReference>
<dbReference type="PANTHER" id="PTHR12215">
    <property type="entry name" value="PHOSPHOPANTETHEINE TRANSFERASE"/>
    <property type="match status" value="1"/>
</dbReference>
<proteinExistence type="inferred from homology"/>
<dbReference type="GO" id="GO:0005829">
    <property type="term" value="C:cytosol"/>
    <property type="evidence" value="ECO:0007669"/>
    <property type="project" value="TreeGrafter"/>
</dbReference>